<dbReference type="InterPro" id="IPR045849">
    <property type="entry name" value="IP5P_plant"/>
</dbReference>
<dbReference type="GO" id="GO:0034485">
    <property type="term" value="F:phosphatidylinositol-3,4,5-trisphosphate 5-phosphatase activity"/>
    <property type="evidence" value="ECO:0007669"/>
    <property type="project" value="TreeGrafter"/>
</dbReference>
<dbReference type="EMBL" id="CAXHTB010000013">
    <property type="protein sequence ID" value="CAL0318519.1"/>
    <property type="molecule type" value="Genomic_DNA"/>
</dbReference>
<dbReference type="Gene3D" id="3.60.10.10">
    <property type="entry name" value="Endonuclease/exonuclease/phosphatase"/>
    <property type="match status" value="1"/>
</dbReference>
<dbReference type="AlphaFoldDB" id="A0AAV1XBG5"/>
<dbReference type="PANTHER" id="PTHR45666:SF18">
    <property type="entry name" value="TYPE IV INOSITOL POLYPHOSPHATE 5-PHOSPHATASE 9"/>
    <property type="match status" value="1"/>
</dbReference>
<dbReference type="InterPro" id="IPR036691">
    <property type="entry name" value="Endo/exonu/phosph_ase_sf"/>
</dbReference>
<sequence length="185" mass="20895">MPVQQAEGMWPTLVASKKLNKRIGSRNFLADYSGYAEQPLLGITTDDQSSLNTESFLNDQKETQNYRFQEIVPLKASNVLGPENSKISMKWNKIIREALNKRTHQLFKEQVGPKKIEVKKNNCPKEEGEAPQDFECIISRQMVGILITVWAKRELCPFIQHPSVSCVGCGIMGFLGNKVTYTNST</sequence>
<comment type="caution">
    <text evidence="2">The sequence shown here is derived from an EMBL/GenBank/DDBJ whole genome shotgun (WGS) entry which is preliminary data.</text>
</comment>
<proteinExistence type="predicted"/>
<name>A0AAV1XBG5_LUPLU</name>
<dbReference type="GO" id="GO:0004445">
    <property type="term" value="F:inositol-polyphosphate 5-phosphatase activity"/>
    <property type="evidence" value="ECO:0007669"/>
    <property type="project" value="InterPro"/>
</dbReference>
<dbReference type="GO" id="GO:0046856">
    <property type="term" value="P:phosphatidylinositol dephosphorylation"/>
    <property type="evidence" value="ECO:0007669"/>
    <property type="project" value="TreeGrafter"/>
</dbReference>
<accession>A0AAV1XBG5</accession>
<keyword evidence="1" id="KW-0378">Hydrolase</keyword>
<protein>
    <submittedName>
        <fullName evidence="2">Uncharacterized protein</fullName>
    </submittedName>
</protein>
<evidence type="ECO:0000313" key="2">
    <source>
        <dbReference type="EMBL" id="CAL0318519.1"/>
    </source>
</evidence>
<dbReference type="PANTHER" id="PTHR45666">
    <property type="entry name" value="TYPE IV INOSITOL POLYPHOSPHATE 5-PHOSPHATASE 9"/>
    <property type="match status" value="1"/>
</dbReference>
<evidence type="ECO:0000256" key="1">
    <source>
        <dbReference type="ARBA" id="ARBA00022801"/>
    </source>
</evidence>
<evidence type="ECO:0000313" key="3">
    <source>
        <dbReference type="Proteomes" id="UP001497480"/>
    </source>
</evidence>
<gene>
    <name evidence="2" type="ORF">LLUT_LOCUS19579</name>
</gene>
<organism evidence="2 3">
    <name type="scientific">Lupinus luteus</name>
    <name type="common">European yellow lupine</name>
    <dbReference type="NCBI Taxonomy" id="3873"/>
    <lineage>
        <taxon>Eukaryota</taxon>
        <taxon>Viridiplantae</taxon>
        <taxon>Streptophyta</taxon>
        <taxon>Embryophyta</taxon>
        <taxon>Tracheophyta</taxon>
        <taxon>Spermatophyta</taxon>
        <taxon>Magnoliopsida</taxon>
        <taxon>eudicotyledons</taxon>
        <taxon>Gunneridae</taxon>
        <taxon>Pentapetalae</taxon>
        <taxon>rosids</taxon>
        <taxon>fabids</taxon>
        <taxon>Fabales</taxon>
        <taxon>Fabaceae</taxon>
        <taxon>Papilionoideae</taxon>
        <taxon>50 kb inversion clade</taxon>
        <taxon>genistoids sensu lato</taxon>
        <taxon>core genistoids</taxon>
        <taxon>Genisteae</taxon>
        <taxon>Lupinus</taxon>
    </lineage>
</organism>
<dbReference type="GO" id="GO:0004439">
    <property type="term" value="F:phosphatidylinositol-4,5-bisphosphate 5-phosphatase activity"/>
    <property type="evidence" value="ECO:0007669"/>
    <property type="project" value="TreeGrafter"/>
</dbReference>
<keyword evidence="3" id="KW-1185">Reference proteome</keyword>
<reference evidence="2 3" key="1">
    <citation type="submission" date="2024-03" db="EMBL/GenBank/DDBJ databases">
        <authorList>
            <person name="Martinez-Hernandez J."/>
        </authorList>
    </citation>
    <scope>NUCLEOTIDE SEQUENCE [LARGE SCALE GENOMIC DNA]</scope>
</reference>
<dbReference type="Proteomes" id="UP001497480">
    <property type="component" value="Unassembled WGS sequence"/>
</dbReference>